<evidence type="ECO:0000256" key="16">
    <source>
        <dbReference type="SAM" id="SignalP"/>
    </source>
</evidence>
<feature type="active site" description="Nucleophile" evidence="13">
    <location>
        <position position="132"/>
    </location>
</feature>
<evidence type="ECO:0000256" key="9">
    <source>
        <dbReference type="ARBA" id="ARBA00022801"/>
    </source>
</evidence>
<evidence type="ECO:0000256" key="1">
    <source>
        <dbReference type="ARBA" id="ARBA00000681"/>
    </source>
</evidence>
<dbReference type="AlphaFoldDB" id="A0A436ZNJ1"/>
<dbReference type="SUPFAM" id="SSF49899">
    <property type="entry name" value="Concanavalin A-like lectins/glucanases"/>
    <property type="match status" value="1"/>
</dbReference>
<dbReference type="InterPro" id="IPR035971">
    <property type="entry name" value="CBD_sf"/>
</dbReference>
<dbReference type="RefSeq" id="XP_067486012.1">
    <property type="nucleotide sequence ID" value="XM_067638087.1"/>
</dbReference>
<keyword evidence="12 13" id="KW-0624">Polysaccharide degradation</keyword>
<feature type="domain" description="CBM1" evidence="17">
    <location>
        <begin position="263"/>
        <end position="298"/>
    </location>
</feature>
<dbReference type="PRINTS" id="PR00911">
    <property type="entry name" value="GLHYDRLASE11"/>
</dbReference>
<dbReference type="InterPro" id="IPR013320">
    <property type="entry name" value="ConA-like_dom_sf"/>
</dbReference>
<dbReference type="InterPro" id="IPR033123">
    <property type="entry name" value="GH11_dom"/>
</dbReference>
<evidence type="ECO:0000259" key="18">
    <source>
        <dbReference type="PROSITE" id="PS51761"/>
    </source>
</evidence>
<gene>
    <name evidence="19" type="ORF">DFL_008365</name>
</gene>
<dbReference type="GO" id="GO:0005576">
    <property type="term" value="C:extracellular region"/>
    <property type="evidence" value="ECO:0007669"/>
    <property type="project" value="UniProtKB-SubCell"/>
</dbReference>
<dbReference type="Proteomes" id="UP000283090">
    <property type="component" value="Unassembled WGS sequence"/>
</dbReference>
<evidence type="ECO:0000256" key="3">
    <source>
        <dbReference type="ARBA" id="ARBA00004851"/>
    </source>
</evidence>
<organism evidence="19 20">
    <name type="scientific">Arthrobotrys flagrans</name>
    <name type="common">Nematode-trapping fungus</name>
    <name type="synonym">Trichothecium flagrans</name>
    <dbReference type="NCBI Taxonomy" id="97331"/>
    <lineage>
        <taxon>Eukaryota</taxon>
        <taxon>Fungi</taxon>
        <taxon>Dikarya</taxon>
        <taxon>Ascomycota</taxon>
        <taxon>Pezizomycotina</taxon>
        <taxon>Orbiliomycetes</taxon>
        <taxon>Orbiliales</taxon>
        <taxon>Orbiliaceae</taxon>
        <taxon>Arthrobotrys</taxon>
    </lineage>
</organism>
<dbReference type="PROSITE" id="PS00776">
    <property type="entry name" value="GH11_1"/>
    <property type="match status" value="1"/>
</dbReference>
<evidence type="ECO:0000256" key="4">
    <source>
        <dbReference type="ARBA" id="ARBA00007792"/>
    </source>
</evidence>
<dbReference type="Gene3D" id="2.60.120.180">
    <property type="match status" value="1"/>
</dbReference>
<comment type="catalytic activity">
    <reaction evidence="1 13 14">
        <text>Endohydrolysis of (1-&gt;4)-beta-D-xylosidic linkages in xylans.</text>
        <dbReference type="EC" id="3.2.1.8"/>
    </reaction>
</comment>
<evidence type="ECO:0000259" key="17">
    <source>
        <dbReference type="PROSITE" id="PS51164"/>
    </source>
</evidence>
<evidence type="ECO:0000256" key="15">
    <source>
        <dbReference type="SAM" id="MobiDB-lite"/>
    </source>
</evidence>
<keyword evidence="20" id="KW-1185">Reference proteome</keyword>
<evidence type="ECO:0000313" key="19">
    <source>
        <dbReference type="EMBL" id="RVD80468.1"/>
    </source>
</evidence>
<keyword evidence="9 13" id="KW-0378">Hydrolase</keyword>
<dbReference type="InterPro" id="IPR018208">
    <property type="entry name" value="GH11_AS_1"/>
</dbReference>
<name>A0A436ZNJ1_ARTFL</name>
<dbReference type="InterPro" id="IPR000254">
    <property type="entry name" value="CBD"/>
</dbReference>
<dbReference type="PROSITE" id="PS51761">
    <property type="entry name" value="GH11_3"/>
    <property type="match status" value="1"/>
</dbReference>
<feature type="active site" description="Proton donor" evidence="13">
    <location>
        <position position="221"/>
    </location>
</feature>
<evidence type="ECO:0000256" key="11">
    <source>
        <dbReference type="ARBA" id="ARBA00023295"/>
    </source>
</evidence>
<dbReference type="VEuPathDB" id="FungiDB:DFL_008365"/>
<evidence type="ECO:0000256" key="8">
    <source>
        <dbReference type="ARBA" id="ARBA00022729"/>
    </source>
</evidence>
<feature type="domain" description="GH11" evidence="18">
    <location>
        <begin position="48"/>
        <end position="234"/>
    </location>
</feature>
<dbReference type="SMART" id="SM00236">
    <property type="entry name" value="fCBD"/>
    <property type="match status" value="1"/>
</dbReference>
<evidence type="ECO:0000256" key="12">
    <source>
        <dbReference type="ARBA" id="ARBA00023326"/>
    </source>
</evidence>
<feature type="compositionally biased region" description="Low complexity" evidence="15">
    <location>
        <begin position="246"/>
        <end position="255"/>
    </location>
</feature>
<dbReference type="UniPathway" id="UPA00114"/>
<comment type="subcellular location">
    <subcellularLocation>
        <location evidence="2">Secreted</location>
    </subcellularLocation>
</comment>
<comment type="similarity">
    <text evidence="4 13 14">Belongs to the glycosyl hydrolase 11 (cellulase G) family.</text>
</comment>
<dbReference type="OrthoDB" id="2115822at2759"/>
<comment type="caution">
    <text evidence="19">The sequence shown here is derived from an EMBL/GenBank/DDBJ whole genome shotgun (WGS) entry which is preliminary data.</text>
</comment>
<dbReference type="InterPro" id="IPR013319">
    <property type="entry name" value="GH11/12"/>
</dbReference>
<evidence type="ECO:0000256" key="13">
    <source>
        <dbReference type="PROSITE-ProRule" id="PRU01097"/>
    </source>
</evidence>
<dbReference type="Pfam" id="PF00734">
    <property type="entry name" value="CBM_1"/>
    <property type="match status" value="1"/>
</dbReference>
<dbReference type="SUPFAM" id="SSF57180">
    <property type="entry name" value="Cellulose-binding domain"/>
    <property type="match status" value="1"/>
</dbReference>
<dbReference type="GeneID" id="93590676"/>
<keyword evidence="11 13" id="KW-0326">Glycosidase</keyword>
<dbReference type="EC" id="3.2.1.8" evidence="5 13"/>
<evidence type="ECO:0000256" key="2">
    <source>
        <dbReference type="ARBA" id="ARBA00004613"/>
    </source>
</evidence>
<dbReference type="Pfam" id="PF00457">
    <property type="entry name" value="Glyco_hydro_11"/>
    <property type="match status" value="1"/>
</dbReference>
<keyword evidence="10 13" id="KW-0119">Carbohydrate metabolism</keyword>
<feature type="chain" id="PRO_5019027701" description="Endo-1,4-beta-xylanase" evidence="16">
    <location>
        <begin position="20"/>
        <end position="299"/>
    </location>
</feature>
<evidence type="ECO:0000313" key="20">
    <source>
        <dbReference type="Proteomes" id="UP000283090"/>
    </source>
</evidence>
<accession>A0A436ZNJ1</accession>
<dbReference type="GO" id="GO:0045493">
    <property type="term" value="P:xylan catabolic process"/>
    <property type="evidence" value="ECO:0007669"/>
    <property type="project" value="UniProtKB-UniRule"/>
</dbReference>
<proteinExistence type="inferred from homology"/>
<feature type="region of interest" description="Disordered" evidence="15">
    <location>
        <begin position="229"/>
        <end position="259"/>
    </location>
</feature>
<reference evidence="19 20" key="1">
    <citation type="submission" date="2019-01" db="EMBL/GenBank/DDBJ databases">
        <title>Intercellular communication is required for trap formation in the nematode-trapping fungus Duddingtonia flagrans.</title>
        <authorList>
            <person name="Youssar L."/>
            <person name="Wernet V."/>
            <person name="Hensel N."/>
            <person name="Hildebrandt H.-G."/>
            <person name="Fischer R."/>
        </authorList>
    </citation>
    <scope>NUCLEOTIDE SEQUENCE [LARGE SCALE GENOMIC DNA]</scope>
    <source>
        <strain evidence="19 20">CBS H-5679</strain>
    </source>
</reference>
<dbReference type="EMBL" id="SAEB01000012">
    <property type="protein sequence ID" value="RVD80468.1"/>
    <property type="molecule type" value="Genomic_DNA"/>
</dbReference>
<dbReference type="PANTHER" id="PTHR46828:SF4">
    <property type="entry name" value="ENDO-1,4-BETA-XYLANASE"/>
    <property type="match status" value="1"/>
</dbReference>
<comment type="pathway">
    <text evidence="3 13 14">Glycan degradation; xylan degradation.</text>
</comment>
<protein>
    <recommendedName>
        <fullName evidence="5 13">Endo-1,4-beta-xylanase</fullName>
        <ecNumber evidence="5 13">3.2.1.8</ecNumber>
    </recommendedName>
</protein>
<evidence type="ECO:0000256" key="6">
    <source>
        <dbReference type="ARBA" id="ARBA00022525"/>
    </source>
</evidence>
<keyword evidence="6" id="KW-0964">Secreted</keyword>
<dbReference type="PROSITE" id="PS00562">
    <property type="entry name" value="CBM1_1"/>
    <property type="match status" value="1"/>
</dbReference>
<evidence type="ECO:0000256" key="7">
    <source>
        <dbReference type="ARBA" id="ARBA00022651"/>
    </source>
</evidence>
<keyword evidence="7 13" id="KW-0858">Xylan degradation</keyword>
<evidence type="ECO:0000256" key="10">
    <source>
        <dbReference type="ARBA" id="ARBA00023277"/>
    </source>
</evidence>
<dbReference type="GO" id="GO:0031176">
    <property type="term" value="F:endo-1,4-beta-xylanase activity"/>
    <property type="evidence" value="ECO:0007669"/>
    <property type="project" value="UniProtKB-UniRule"/>
</dbReference>
<dbReference type="InterPro" id="IPR001137">
    <property type="entry name" value="Glyco_hydro_11"/>
</dbReference>
<keyword evidence="8 16" id="KW-0732">Signal</keyword>
<evidence type="ECO:0000256" key="5">
    <source>
        <dbReference type="ARBA" id="ARBA00012590"/>
    </source>
</evidence>
<dbReference type="PANTHER" id="PTHR46828">
    <property type="entry name" value="ENDO-1,4-BETA-XYLANASE A-RELATED"/>
    <property type="match status" value="1"/>
</dbReference>
<feature type="signal peptide" evidence="16">
    <location>
        <begin position="1"/>
        <end position="19"/>
    </location>
</feature>
<sequence>MVAFSTLAFGLSGIALALAIPTATNENNLEKRGDFNFLFGPDHPLAIARRNETLARRSNTNYNQDYTTGGTVNFSPRTNGFSVNWNTQNDFVVGVGWNPGSTAAITYSGTFSVSSGLGSLGVYGWTTNPLIEYYVMETNVGISGLGTVKGSVTSDGGTYTIYTNTRVNQPSIQGTSTFTQFISVRNGARSSGTVTLQNHFQAWANLGMKLGTMNFQVIAVESWSGSGSASQSISNTGGTGTGTGTGNNPTTTPSNNGGGGSGSCSALWGQCGGIGWTGPTCCSTGSCKSSNAYYSQCLN</sequence>
<dbReference type="PROSITE" id="PS51164">
    <property type="entry name" value="CBM1_2"/>
    <property type="match status" value="1"/>
</dbReference>
<evidence type="ECO:0000256" key="14">
    <source>
        <dbReference type="RuleBase" id="RU362015"/>
    </source>
</evidence>
<dbReference type="GO" id="GO:0030248">
    <property type="term" value="F:cellulose binding"/>
    <property type="evidence" value="ECO:0007669"/>
    <property type="project" value="InterPro"/>
</dbReference>